<dbReference type="AlphaFoldDB" id="A0A0R0M1T9"/>
<reference evidence="2 3" key="1">
    <citation type="submission" date="2015-07" db="EMBL/GenBank/DDBJ databases">
        <title>The genome of Pseudoloma neurophilia, a relevant intracellular parasite of the zebrafish.</title>
        <authorList>
            <person name="Ndikumana S."/>
            <person name="Pelin A."/>
            <person name="Sanders J."/>
            <person name="Corradi N."/>
        </authorList>
    </citation>
    <scope>NUCLEOTIDE SEQUENCE [LARGE SCALE GENOMIC DNA]</scope>
    <source>
        <strain evidence="2 3">MK1</strain>
    </source>
</reference>
<evidence type="ECO:0000313" key="3">
    <source>
        <dbReference type="Proteomes" id="UP000051530"/>
    </source>
</evidence>
<name>A0A0R0M1T9_9MICR</name>
<dbReference type="Proteomes" id="UP000051530">
    <property type="component" value="Unassembled WGS sequence"/>
</dbReference>
<comment type="caution">
    <text evidence="2">The sequence shown here is derived from an EMBL/GenBank/DDBJ whole genome shotgun (WGS) entry which is preliminary data.</text>
</comment>
<keyword evidence="3" id="KW-1185">Reference proteome</keyword>
<dbReference type="VEuPathDB" id="MicrosporidiaDB:M153_100061868"/>
<evidence type="ECO:0000313" key="2">
    <source>
        <dbReference type="EMBL" id="KRH95304.1"/>
    </source>
</evidence>
<feature type="transmembrane region" description="Helical" evidence="1">
    <location>
        <begin position="12"/>
        <end position="33"/>
    </location>
</feature>
<keyword evidence="1" id="KW-0472">Membrane</keyword>
<organism evidence="2 3">
    <name type="scientific">Pseudoloma neurophilia</name>
    <dbReference type="NCBI Taxonomy" id="146866"/>
    <lineage>
        <taxon>Eukaryota</taxon>
        <taxon>Fungi</taxon>
        <taxon>Fungi incertae sedis</taxon>
        <taxon>Microsporidia</taxon>
        <taxon>Pseudoloma</taxon>
    </lineage>
</organism>
<sequence length="207" mass="24309">MQIPFFKSKNYLFILNILAGLLLILSLFIVGYLESTDISVFSIFCNNSRDDFLERNSKEIERSVFNGKELLLKITEIEMFENLPFFKNTVNNDQNIVIFIQKDKNIIIINKKHNYSKIIEKILLMNYFYRLTGLRTLFSEKAVFYKKLYDMLQNMTNTKTTLPETGILFYDPSTVTCAIKSNYDSVCTINSEDAFYEYVLLEDFTTK</sequence>
<accession>A0A0R0M1T9</accession>
<keyword evidence="1" id="KW-0812">Transmembrane</keyword>
<gene>
    <name evidence="2" type="ORF">M153_100061868</name>
</gene>
<dbReference type="EMBL" id="LGUB01000001">
    <property type="protein sequence ID" value="KRH95304.1"/>
    <property type="molecule type" value="Genomic_DNA"/>
</dbReference>
<evidence type="ECO:0000256" key="1">
    <source>
        <dbReference type="SAM" id="Phobius"/>
    </source>
</evidence>
<keyword evidence="1" id="KW-1133">Transmembrane helix</keyword>
<proteinExistence type="predicted"/>
<protein>
    <submittedName>
        <fullName evidence="2">Uncharacterized protein</fullName>
    </submittedName>
</protein>